<proteinExistence type="predicted"/>
<gene>
    <name evidence="2" type="ordered locus">Acry_3232</name>
</gene>
<evidence type="ECO:0000256" key="1">
    <source>
        <dbReference type="SAM" id="Phobius"/>
    </source>
</evidence>
<dbReference type="EMBL" id="CP000689">
    <property type="protein sequence ID" value="ABQ28852.1"/>
    <property type="molecule type" value="Genomic_DNA"/>
</dbReference>
<evidence type="ECO:0000313" key="2">
    <source>
        <dbReference type="EMBL" id="ABQ28852.1"/>
    </source>
</evidence>
<keyword evidence="1" id="KW-0472">Membrane</keyword>
<keyword evidence="3" id="KW-1185">Reference proteome</keyword>
<geneLocation type="plasmid" evidence="2 3">
    <name>pACRY01</name>
</geneLocation>
<keyword evidence="2" id="KW-0614">Plasmid</keyword>
<feature type="transmembrane region" description="Helical" evidence="1">
    <location>
        <begin position="20"/>
        <end position="36"/>
    </location>
</feature>
<organism evidence="2 3">
    <name type="scientific">Acidiphilium cryptum (strain JF-5)</name>
    <dbReference type="NCBI Taxonomy" id="349163"/>
    <lineage>
        <taxon>Bacteria</taxon>
        <taxon>Pseudomonadati</taxon>
        <taxon>Pseudomonadota</taxon>
        <taxon>Alphaproteobacteria</taxon>
        <taxon>Acetobacterales</taxon>
        <taxon>Acidocellaceae</taxon>
        <taxon>Acidiphilium</taxon>
    </lineage>
</organism>
<dbReference type="HOGENOM" id="CLU_2230599_0_0_5"/>
<evidence type="ECO:0000313" key="3">
    <source>
        <dbReference type="Proteomes" id="UP000000245"/>
    </source>
</evidence>
<protein>
    <submittedName>
        <fullName evidence="2">Uncharacterized protein</fullName>
    </submittedName>
</protein>
<dbReference type="KEGG" id="acr:Acry_3232"/>
<accession>A5FTC0</accession>
<sequence length="105" mass="11217">MLGAPLLGLIAQFVQAPLPTLWIPAILVAASGVWLMRDDLRATSSVGFGECPLECRATGMGAKSPVRVGIERLVSEADNPPSSDQDRFVPYQHNNMLTCHRSAAG</sequence>
<dbReference type="AlphaFoldDB" id="A5FTC0"/>
<name>A5FTC0_ACICJ</name>
<keyword evidence="1" id="KW-0812">Transmembrane</keyword>
<reference evidence="2 3" key="1">
    <citation type="submission" date="2007-05" db="EMBL/GenBank/DDBJ databases">
        <title>Complete sequence of plasmid1 pACRY01 of Acidiphilium cryptum JF-5.</title>
        <authorList>
            <consortium name="US DOE Joint Genome Institute"/>
            <person name="Copeland A."/>
            <person name="Lucas S."/>
            <person name="Lapidus A."/>
            <person name="Barry K."/>
            <person name="Detter J.C."/>
            <person name="Glavina del Rio T."/>
            <person name="Hammon N."/>
            <person name="Israni S."/>
            <person name="Dalin E."/>
            <person name="Tice H."/>
            <person name="Pitluck S."/>
            <person name="Sims D."/>
            <person name="Brettin T."/>
            <person name="Bruce D."/>
            <person name="Han C."/>
            <person name="Schmutz J."/>
            <person name="Larimer F."/>
            <person name="Land M."/>
            <person name="Hauser L."/>
            <person name="Kyrpides N."/>
            <person name="Kim E."/>
            <person name="Magnuson T."/>
            <person name="Richardson P."/>
        </authorList>
    </citation>
    <scope>NUCLEOTIDE SEQUENCE [LARGE SCALE GENOMIC DNA]</scope>
    <source>
        <strain evidence="3">JF-5</strain>
        <plasmid evidence="3">Plasmid pACRY01</plasmid>
    </source>
</reference>
<dbReference type="Proteomes" id="UP000000245">
    <property type="component" value="Plasmid pACRY01"/>
</dbReference>
<keyword evidence="1" id="KW-1133">Transmembrane helix</keyword>